<dbReference type="InterPro" id="IPR026954">
    <property type="entry name" value="PknH-like_Extracell"/>
</dbReference>
<comment type="caution">
    <text evidence="4">The sequence shown here is derived from an EMBL/GenBank/DDBJ whole genome shotgun (WGS) entry which is preliminary data.</text>
</comment>
<feature type="region of interest" description="Disordered" evidence="1">
    <location>
        <begin position="29"/>
        <end position="56"/>
    </location>
</feature>
<keyword evidence="2" id="KW-0732">Signal</keyword>
<reference evidence="5" key="1">
    <citation type="submission" date="2023-07" db="EMBL/GenBank/DDBJ databases">
        <title>30 novel species of actinomycetes from the DSMZ collection.</title>
        <authorList>
            <person name="Nouioui I."/>
        </authorList>
    </citation>
    <scope>NUCLEOTIDE SEQUENCE [LARGE SCALE GENOMIC DNA]</scope>
    <source>
        <strain evidence="5">DSM 41636</strain>
    </source>
</reference>
<protein>
    <submittedName>
        <fullName evidence="4">Sensor domain-containing protein</fullName>
    </submittedName>
</protein>
<evidence type="ECO:0000259" key="3">
    <source>
        <dbReference type="Pfam" id="PF14032"/>
    </source>
</evidence>
<name>A0ABU2Q9D4_9ACTN</name>
<evidence type="ECO:0000313" key="5">
    <source>
        <dbReference type="Proteomes" id="UP001183881"/>
    </source>
</evidence>
<dbReference type="PROSITE" id="PS51257">
    <property type="entry name" value="PROKAR_LIPOPROTEIN"/>
    <property type="match status" value="1"/>
</dbReference>
<sequence length="197" mass="20186">MTRNKTVLTSRLGVLLATTALVAGCTQGAGGTDAPSHGDGATSATPDGKVPPTAPAPTSGYAWLAAAMPSAAELSSALGRRVGNSSNTPFVGDISDLRDTFAGSRAVVEDQCIGVVSPFEKRVYGSTPVRAVTFGTESTSTFGAVALASNSDARSLFSTLRDQWQECDGMALTKADTTYTFTHKISEVTGTDDVVSA</sequence>
<feature type="non-terminal residue" evidence="4">
    <location>
        <position position="197"/>
    </location>
</feature>
<feature type="domain" description="PknH-like extracellular" evidence="3">
    <location>
        <begin position="64"/>
        <end position="197"/>
    </location>
</feature>
<feature type="signal peptide" evidence="2">
    <location>
        <begin position="1"/>
        <end position="23"/>
    </location>
</feature>
<dbReference type="RefSeq" id="WP_311649413.1">
    <property type="nucleotide sequence ID" value="NZ_JAVRFA010000124.1"/>
</dbReference>
<dbReference type="Proteomes" id="UP001183881">
    <property type="component" value="Unassembled WGS sequence"/>
</dbReference>
<feature type="chain" id="PRO_5045882323" evidence="2">
    <location>
        <begin position="24"/>
        <end position="197"/>
    </location>
</feature>
<evidence type="ECO:0000313" key="4">
    <source>
        <dbReference type="EMBL" id="MDT0399854.1"/>
    </source>
</evidence>
<gene>
    <name evidence="4" type="ORF">RM705_34910</name>
</gene>
<organism evidence="4 5">
    <name type="scientific">Streptomyces edwardsiae</name>
    <dbReference type="NCBI Taxonomy" id="3075527"/>
    <lineage>
        <taxon>Bacteria</taxon>
        <taxon>Bacillati</taxon>
        <taxon>Actinomycetota</taxon>
        <taxon>Actinomycetes</taxon>
        <taxon>Kitasatosporales</taxon>
        <taxon>Streptomycetaceae</taxon>
        <taxon>Streptomyces</taxon>
    </lineage>
</organism>
<dbReference type="InterPro" id="IPR038232">
    <property type="entry name" value="PknH-like_Extracell_sf"/>
</dbReference>
<accession>A0ABU2Q9D4</accession>
<dbReference type="EMBL" id="JAVRFA010000124">
    <property type="protein sequence ID" value="MDT0399854.1"/>
    <property type="molecule type" value="Genomic_DNA"/>
</dbReference>
<evidence type="ECO:0000256" key="1">
    <source>
        <dbReference type="SAM" id="MobiDB-lite"/>
    </source>
</evidence>
<proteinExistence type="predicted"/>
<dbReference type="Gene3D" id="3.40.1000.70">
    <property type="entry name" value="PknH-like extracellular domain"/>
    <property type="match status" value="1"/>
</dbReference>
<evidence type="ECO:0000256" key="2">
    <source>
        <dbReference type="SAM" id="SignalP"/>
    </source>
</evidence>
<dbReference type="Pfam" id="PF14032">
    <property type="entry name" value="PknH_C"/>
    <property type="match status" value="1"/>
</dbReference>
<keyword evidence="5" id="KW-1185">Reference proteome</keyword>